<dbReference type="InterPro" id="IPR009339">
    <property type="entry name" value="DUF998"/>
</dbReference>
<organism evidence="2 3">
    <name type="scientific">Pseudonocardia broussonetiae</name>
    <dbReference type="NCBI Taxonomy" id="2736640"/>
    <lineage>
        <taxon>Bacteria</taxon>
        <taxon>Bacillati</taxon>
        <taxon>Actinomycetota</taxon>
        <taxon>Actinomycetes</taxon>
        <taxon>Pseudonocardiales</taxon>
        <taxon>Pseudonocardiaceae</taxon>
        <taxon>Pseudonocardia</taxon>
    </lineage>
</organism>
<proteinExistence type="predicted"/>
<accession>A0A6M6JF28</accession>
<dbReference type="EMBL" id="CP053564">
    <property type="protein sequence ID" value="QJY46578.1"/>
    <property type="molecule type" value="Genomic_DNA"/>
</dbReference>
<dbReference type="KEGG" id="pbro:HOP40_12755"/>
<sequence length="211" mass="20895">MTTQTTTAPARPLLAAGLAAGPLFLVTGLVQAATREGFDLARHPLSLLAVGEGGWVQVANFVLSGALVVASAAGMRRVPEAGTWGPRLVAVFGAGLVLSGVFVTDAGAGFPAGAPEGAPETSWHGALHEAGFAVAVLGWTAAAAVSTRRFAARGRWGAAAATAGAAVAAFAVVGWPDPDSFSVRLVVASAIQFGLVAGLSADLLGRGASRA</sequence>
<keyword evidence="1" id="KW-0812">Transmembrane</keyword>
<keyword evidence="1" id="KW-1133">Transmembrane helix</keyword>
<evidence type="ECO:0000313" key="2">
    <source>
        <dbReference type="EMBL" id="QJY46578.1"/>
    </source>
</evidence>
<feature type="transmembrane region" description="Helical" evidence="1">
    <location>
        <begin position="56"/>
        <end position="76"/>
    </location>
</feature>
<dbReference type="RefSeq" id="WP_172158044.1">
    <property type="nucleotide sequence ID" value="NZ_CP053564.1"/>
</dbReference>
<keyword evidence="3" id="KW-1185">Reference proteome</keyword>
<dbReference type="AlphaFoldDB" id="A0A6M6JF28"/>
<evidence type="ECO:0000313" key="3">
    <source>
        <dbReference type="Proteomes" id="UP000505377"/>
    </source>
</evidence>
<protein>
    <submittedName>
        <fullName evidence="2">DUF998 domain-containing protein</fullName>
    </submittedName>
</protein>
<gene>
    <name evidence="2" type="ORF">HOP40_12755</name>
</gene>
<evidence type="ECO:0000256" key="1">
    <source>
        <dbReference type="SAM" id="Phobius"/>
    </source>
</evidence>
<feature type="transmembrane region" description="Helical" evidence="1">
    <location>
        <begin position="130"/>
        <end position="147"/>
    </location>
</feature>
<dbReference type="Proteomes" id="UP000505377">
    <property type="component" value="Chromosome"/>
</dbReference>
<name>A0A6M6JF28_9PSEU</name>
<feature type="transmembrane region" description="Helical" evidence="1">
    <location>
        <begin position="156"/>
        <end position="175"/>
    </location>
</feature>
<reference evidence="2 3" key="1">
    <citation type="submission" date="2020-05" db="EMBL/GenBank/DDBJ databases">
        <authorList>
            <person name="Mo P."/>
        </authorList>
    </citation>
    <scope>NUCLEOTIDE SEQUENCE [LARGE SCALE GENOMIC DNA]</scope>
    <source>
        <strain evidence="2 3">Gen01</strain>
    </source>
</reference>
<keyword evidence="1" id="KW-0472">Membrane</keyword>
<feature type="transmembrane region" description="Helical" evidence="1">
    <location>
        <begin position="181"/>
        <end position="204"/>
    </location>
</feature>
<feature type="transmembrane region" description="Helical" evidence="1">
    <location>
        <begin position="88"/>
        <end position="110"/>
    </location>
</feature>
<dbReference type="Pfam" id="PF06197">
    <property type="entry name" value="DUF998"/>
    <property type="match status" value="1"/>
</dbReference>